<dbReference type="InterPro" id="IPR005122">
    <property type="entry name" value="Uracil-DNA_glycosylase-like"/>
</dbReference>
<evidence type="ECO:0000313" key="9">
    <source>
        <dbReference type="EMBL" id="KHN69638.1"/>
    </source>
</evidence>
<dbReference type="AlphaFoldDB" id="A0A0B2UJV2"/>
<keyword evidence="2 5" id="KW-0227">DNA damage</keyword>
<feature type="active site" description="Proton acceptor" evidence="5 6">
    <location>
        <position position="155"/>
    </location>
</feature>
<dbReference type="PANTHER" id="PTHR11264">
    <property type="entry name" value="URACIL-DNA GLYCOSYLASE"/>
    <property type="match status" value="1"/>
</dbReference>
<dbReference type="InterPro" id="IPR018085">
    <property type="entry name" value="Ura-DNA_Glyclase_AS"/>
</dbReference>
<dbReference type="EMBL" id="JOKQ01000005">
    <property type="protein sequence ID" value="KHN69638.1"/>
    <property type="molecule type" value="Genomic_DNA"/>
</dbReference>
<evidence type="ECO:0000313" key="10">
    <source>
        <dbReference type="Proteomes" id="UP000031056"/>
    </source>
</evidence>
<feature type="domain" description="Uracil-DNA glycosylase-like" evidence="8">
    <location>
        <begin position="140"/>
        <end position="300"/>
    </location>
</feature>
<dbReference type="GO" id="GO:0005739">
    <property type="term" value="C:mitochondrion"/>
    <property type="evidence" value="ECO:0007669"/>
    <property type="project" value="UniProtKB-SubCell"/>
</dbReference>
<dbReference type="OrthoDB" id="10031947at2759"/>
<accession>A0A0B2UJV2</accession>
<dbReference type="SMART" id="SM00986">
    <property type="entry name" value="UDG"/>
    <property type="match status" value="1"/>
</dbReference>
<evidence type="ECO:0000256" key="5">
    <source>
        <dbReference type="HAMAP-Rule" id="MF_03166"/>
    </source>
</evidence>
<keyword evidence="10" id="KW-1185">Reference proteome</keyword>
<proteinExistence type="inferred from homology"/>
<comment type="catalytic activity">
    <reaction evidence="5 7">
        <text>Hydrolyzes single-stranded DNA or mismatched double-stranded DNA and polynucleotides, releasing free uracil.</text>
        <dbReference type="EC" id="3.2.2.27"/>
    </reaction>
</comment>
<keyword evidence="5" id="KW-0496">Mitochondrion</keyword>
<evidence type="ECO:0000256" key="4">
    <source>
        <dbReference type="ARBA" id="ARBA00023204"/>
    </source>
</evidence>
<dbReference type="HOGENOM" id="CLU_032162_3_0_1"/>
<keyword evidence="4 5" id="KW-0234">DNA repair</keyword>
<comment type="subcellular location">
    <subcellularLocation>
        <location evidence="5">Mitochondrion</location>
    </subcellularLocation>
    <subcellularLocation>
        <location evidence="5">Nucleus</location>
    </subcellularLocation>
</comment>
<keyword evidence="5" id="KW-0539">Nucleus</keyword>
<dbReference type="CDD" id="cd10027">
    <property type="entry name" value="UDG-F1-like"/>
    <property type="match status" value="1"/>
</dbReference>
<protein>
    <recommendedName>
        <fullName evidence="5 7">Uracil-DNA glycosylase</fullName>
        <shortName evidence="5">UDG</shortName>
        <ecNumber evidence="5 7">3.2.2.27</ecNumber>
    </recommendedName>
</protein>
<dbReference type="PROSITE" id="PS00130">
    <property type="entry name" value="U_DNA_GLYCOSYLASE"/>
    <property type="match status" value="1"/>
</dbReference>
<evidence type="ECO:0000259" key="8">
    <source>
        <dbReference type="SMART" id="SM00986"/>
    </source>
</evidence>
<dbReference type="PANTHER" id="PTHR11264:SF0">
    <property type="entry name" value="URACIL-DNA GLYCOSYLASE"/>
    <property type="match status" value="1"/>
</dbReference>
<dbReference type="STRING" id="1354746.A0A0B2UJV2"/>
<dbReference type="SMART" id="SM00987">
    <property type="entry name" value="UreE_C"/>
    <property type="match status" value="1"/>
</dbReference>
<evidence type="ECO:0000256" key="6">
    <source>
        <dbReference type="PROSITE-ProRule" id="PRU10072"/>
    </source>
</evidence>
<dbReference type="VEuPathDB" id="MicrosporidiaDB:M896_050450"/>
<dbReference type="NCBIfam" id="NF003588">
    <property type="entry name" value="PRK05254.1-1"/>
    <property type="match status" value="1"/>
</dbReference>
<dbReference type="EC" id="3.2.2.27" evidence="5 7"/>
<gene>
    <name evidence="5" type="primary">UNG1</name>
    <name evidence="9" type="ORF">M896_050450</name>
</gene>
<dbReference type="Proteomes" id="UP000031056">
    <property type="component" value="Unassembled WGS sequence"/>
</dbReference>
<dbReference type="Pfam" id="PF03167">
    <property type="entry name" value="UDG"/>
    <property type="match status" value="1"/>
</dbReference>
<dbReference type="Gene3D" id="3.40.470.10">
    <property type="entry name" value="Uracil-DNA glycosylase-like domain"/>
    <property type="match status" value="1"/>
</dbReference>
<dbReference type="GeneID" id="26261698"/>
<evidence type="ECO:0000256" key="2">
    <source>
        <dbReference type="ARBA" id="ARBA00022763"/>
    </source>
</evidence>
<evidence type="ECO:0000256" key="3">
    <source>
        <dbReference type="ARBA" id="ARBA00022801"/>
    </source>
</evidence>
<name>A0A0B2UJV2_9MICR</name>
<dbReference type="SUPFAM" id="SSF52141">
    <property type="entry name" value="Uracil-DNA glycosylase-like"/>
    <property type="match status" value="1"/>
</dbReference>
<evidence type="ECO:0000256" key="7">
    <source>
        <dbReference type="RuleBase" id="RU003780"/>
    </source>
</evidence>
<sequence>MHRCMNSKKHELSNITSECISSTKDTSLHESVSNTQETSKDLQNTVICSISSGERVSKRQLSLEDVFFCNKIARSACEESINNRRSNKCEYCRLDHNINSKWRHHLKDEFEKQYFMGIKKFLHENTDHLPPVNKIFSFMDYFELEQTKVVIIGQDPYHNVGQAMGLSFSVPVGMPVPPSLRNIYAELANDIENFVIPAHGNLSKLAERGVLLLNDVLTVTKNKPNSHADIGWREFTDRILQLINNHCTNVVFMLWGRHAQAKGKSIDKRKHLVLACGHPSPFSSKMFFGCRHFSKANKYLCSHRKSPINWQV</sequence>
<dbReference type="NCBIfam" id="NF003592">
    <property type="entry name" value="PRK05254.1-5"/>
    <property type="match status" value="1"/>
</dbReference>
<dbReference type="InterPro" id="IPR036895">
    <property type="entry name" value="Uracil-DNA_glycosylase-like_sf"/>
</dbReference>
<dbReference type="GO" id="GO:0004844">
    <property type="term" value="F:uracil DNA N-glycosylase activity"/>
    <property type="evidence" value="ECO:0007669"/>
    <property type="project" value="UniProtKB-UniRule"/>
</dbReference>
<dbReference type="NCBIfam" id="TIGR00628">
    <property type="entry name" value="ung"/>
    <property type="match status" value="1"/>
</dbReference>
<comment type="similarity">
    <text evidence="1 5 7">Belongs to the uracil-DNA glycosylase (UDG) superfamily. UNG family.</text>
</comment>
<organism evidence="9 10">
    <name type="scientific">Ordospora colligata OC4</name>
    <dbReference type="NCBI Taxonomy" id="1354746"/>
    <lineage>
        <taxon>Eukaryota</taxon>
        <taxon>Fungi</taxon>
        <taxon>Fungi incertae sedis</taxon>
        <taxon>Microsporidia</taxon>
        <taxon>Ordosporidae</taxon>
        <taxon>Ordospora</taxon>
    </lineage>
</organism>
<dbReference type="NCBIfam" id="NF003589">
    <property type="entry name" value="PRK05254.1-2"/>
    <property type="match status" value="1"/>
</dbReference>
<keyword evidence="3 5" id="KW-0378">Hydrolase</keyword>
<comment type="caution">
    <text evidence="9">The sequence shown here is derived from an EMBL/GenBank/DDBJ whole genome shotgun (WGS) entry which is preliminary data.</text>
</comment>
<evidence type="ECO:0000256" key="1">
    <source>
        <dbReference type="ARBA" id="ARBA00008184"/>
    </source>
</evidence>
<dbReference type="GO" id="GO:0097510">
    <property type="term" value="P:base-excision repair, AP site formation via deaminated base removal"/>
    <property type="evidence" value="ECO:0007669"/>
    <property type="project" value="TreeGrafter"/>
</dbReference>
<dbReference type="FunCoup" id="A0A0B2UJV2">
    <property type="interactions" value="101"/>
</dbReference>
<dbReference type="InParanoid" id="A0A0B2UJV2"/>
<dbReference type="HAMAP" id="MF_00148">
    <property type="entry name" value="UDG"/>
    <property type="match status" value="1"/>
</dbReference>
<dbReference type="InterPro" id="IPR002043">
    <property type="entry name" value="UDG_fam1"/>
</dbReference>
<dbReference type="GO" id="GO:0005634">
    <property type="term" value="C:nucleus"/>
    <property type="evidence" value="ECO:0007669"/>
    <property type="project" value="UniProtKB-SubCell"/>
</dbReference>
<dbReference type="RefSeq" id="XP_014563680.1">
    <property type="nucleotide sequence ID" value="XM_014708194.1"/>
</dbReference>
<reference evidence="9 10" key="1">
    <citation type="journal article" date="2014" name="MBio">
        <title>The Ordospora colligata genome; evolution of extreme reduction in microsporidia and host-to-parasite horizontal gene transfer.</title>
        <authorList>
            <person name="Pombert J.-F."/>
            <person name="Haag K.L."/>
            <person name="Beidas S."/>
            <person name="Ebert D."/>
            <person name="Keeling P.J."/>
        </authorList>
    </citation>
    <scope>NUCLEOTIDE SEQUENCE [LARGE SCALE GENOMIC DNA]</scope>
    <source>
        <strain evidence="9 10">OC4</strain>
    </source>
</reference>
<comment type="function">
    <text evidence="5 7">Excises uracil residues from the DNA which can arise as a result of misincorporation of dUMP residues by DNA polymerase or due to deamination of cytosine.</text>
</comment>